<feature type="region of interest" description="Disordered" evidence="4">
    <location>
        <begin position="20"/>
        <end position="51"/>
    </location>
</feature>
<dbReference type="PANTHER" id="PTHR47894:SF4">
    <property type="entry name" value="HTH-TYPE TRANSCRIPTIONAL REGULATOR GADX"/>
    <property type="match status" value="1"/>
</dbReference>
<evidence type="ECO:0000256" key="4">
    <source>
        <dbReference type="SAM" id="MobiDB-lite"/>
    </source>
</evidence>
<keyword evidence="7" id="KW-1185">Reference proteome</keyword>
<evidence type="ECO:0000313" key="7">
    <source>
        <dbReference type="Proteomes" id="UP000577697"/>
    </source>
</evidence>
<feature type="compositionally biased region" description="Basic and acidic residues" evidence="4">
    <location>
        <begin position="20"/>
        <end position="34"/>
    </location>
</feature>
<dbReference type="EMBL" id="JACICB010000004">
    <property type="protein sequence ID" value="MBB3704899.1"/>
    <property type="molecule type" value="Genomic_DNA"/>
</dbReference>
<dbReference type="Pfam" id="PF12625">
    <property type="entry name" value="Arabinose_bd"/>
    <property type="match status" value="1"/>
</dbReference>
<dbReference type="PANTHER" id="PTHR47894">
    <property type="entry name" value="HTH-TYPE TRANSCRIPTIONAL REGULATOR GADX"/>
    <property type="match status" value="1"/>
</dbReference>
<reference evidence="6 7" key="1">
    <citation type="submission" date="2020-08" db="EMBL/GenBank/DDBJ databases">
        <title>Genomic Encyclopedia of Type Strains, Phase IV (KMG-IV): sequencing the most valuable type-strain genomes for metagenomic binning, comparative biology and taxonomic classification.</title>
        <authorList>
            <person name="Goeker M."/>
        </authorList>
    </citation>
    <scope>NUCLEOTIDE SEQUENCE [LARGE SCALE GENOMIC DNA]</scope>
    <source>
        <strain evidence="6 7">DSM 10368</strain>
    </source>
</reference>
<dbReference type="Proteomes" id="UP000577697">
    <property type="component" value="Unassembled WGS sequence"/>
</dbReference>
<dbReference type="InterPro" id="IPR032687">
    <property type="entry name" value="AraC-type_N"/>
</dbReference>
<feature type="domain" description="HTH araC/xylS-type" evidence="5">
    <location>
        <begin position="291"/>
        <end position="389"/>
    </location>
</feature>
<dbReference type="Gene3D" id="1.10.10.60">
    <property type="entry name" value="Homeodomain-like"/>
    <property type="match status" value="1"/>
</dbReference>
<organism evidence="6 7">
    <name type="scientific">Aminobacter aminovorans</name>
    <name type="common">Chelatobacter heintzii</name>
    <dbReference type="NCBI Taxonomy" id="83263"/>
    <lineage>
        <taxon>Bacteria</taxon>
        <taxon>Pseudomonadati</taxon>
        <taxon>Pseudomonadota</taxon>
        <taxon>Alphaproteobacteria</taxon>
        <taxon>Hyphomicrobiales</taxon>
        <taxon>Phyllobacteriaceae</taxon>
        <taxon>Aminobacter</taxon>
    </lineage>
</organism>
<evidence type="ECO:0000259" key="5">
    <source>
        <dbReference type="PROSITE" id="PS01124"/>
    </source>
</evidence>
<evidence type="ECO:0000256" key="2">
    <source>
        <dbReference type="ARBA" id="ARBA00023125"/>
    </source>
</evidence>
<comment type="caution">
    <text evidence="6">The sequence shown here is derived from an EMBL/GenBank/DDBJ whole genome shotgun (WGS) entry which is preliminary data.</text>
</comment>
<dbReference type="PROSITE" id="PS01124">
    <property type="entry name" value="HTH_ARAC_FAMILY_2"/>
    <property type="match status" value="1"/>
</dbReference>
<evidence type="ECO:0000256" key="3">
    <source>
        <dbReference type="ARBA" id="ARBA00023163"/>
    </source>
</evidence>
<name>A0ABR6H304_AMIAI</name>
<dbReference type="InterPro" id="IPR009057">
    <property type="entry name" value="Homeodomain-like_sf"/>
</dbReference>
<dbReference type="SUPFAM" id="SSF46689">
    <property type="entry name" value="Homeodomain-like"/>
    <property type="match status" value="1"/>
</dbReference>
<keyword evidence="1" id="KW-0805">Transcription regulation</keyword>
<dbReference type="SMART" id="SM00342">
    <property type="entry name" value="HTH_ARAC"/>
    <property type="match status" value="1"/>
</dbReference>
<accession>A0ABR6H304</accession>
<proteinExistence type="predicted"/>
<sequence length="414" mass="46349">MMDLAKYFVLQATTVTRTEDGIRWRSAPDPEPAKPKRGHAMPKSLSGKQSAPRATIRRFIVESILREMTRIDPRCRALLAQHKLLVGGPAGLYANVALHDYVACLESAAALLNRPDLGLDLGWQFQLWEVGPVYHLIASARTLREALATYQRFQEIWQSQTTLTIEPAEDCATRYSYRIEDARIWPRRQDAEFVIASLCAMVRQLLGPRWTPLEIGFEHAVSDRSKALAARFRCRVGDLADSNSITIADADLDRPLQGHAKTNDAARTLVERHLFALIAPAEDRPNRSLTDQVAEVITQRLGQNSLALDVVAAKLGFAPRTLRRKLTAVGTSFGAILTRERQRKAENLLASGAVRVEEVALRLGYASQAAFSRAYRDWTGEAPLQKLKAARQDDSRRDPERCDFIDTTIRAVQE</sequence>
<dbReference type="InterPro" id="IPR018060">
    <property type="entry name" value="HTH_AraC"/>
</dbReference>
<gene>
    <name evidence="6" type="ORF">FHS67_001209</name>
</gene>
<evidence type="ECO:0000256" key="1">
    <source>
        <dbReference type="ARBA" id="ARBA00023015"/>
    </source>
</evidence>
<evidence type="ECO:0000313" key="6">
    <source>
        <dbReference type="EMBL" id="MBB3704899.1"/>
    </source>
</evidence>
<dbReference type="Pfam" id="PF12833">
    <property type="entry name" value="HTH_18"/>
    <property type="match status" value="1"/>
</dbReference>
<keyword evidence="2" id="KW-0238">DNA-binding</keyword>
<keyword evidence="3" id="KW-0804">Transcription</keyword>
<protein>
    <submittedName>
        <fullName evidence="6">AraC-like DNA-binding protein</fullName>
    </submittedName>
</protein>